<dbReference type="GO" id="GO:0071973">
    <property type="term" value="P:bacterial-type flagellum-dependent cell motility"/>
    <property type="evidence" value="ECO:0007669"/>
    <property type="project" value="InterPro"/>
</dbReference>
<feature type="domain" description="Flagellar motor switch protein FliN-like C-terminal" evidence="8">
    <location>
        <begin position="308"/>
        <end position="378"/>
    </location>
</feature>
<dbReference type="RefSeq" id="WP_073076670.1">
    <property type="nucleotide sequence ID" value="NZ_FQXV01000003.1"/>
</dbReference>
<dbReference type="AlphaFoldDB" id="A0A1M5W808"/>
<dbReference type="GO" id="GO:0003774">
    <property type="term" value="F:cytoskeletal motor activity"/>
    <property type="evidence" value="ECO:0007669"/>
    <property type="project" value="InterPro"/>
</dbReference>
<name>A0A1M5W808_9FIRM</name>
<proteinExistence type="inferred from homology"/>
<dbReference type="CDD" id="cd17907">
    <property type="entry name" value="FliY_FliN-Y"/>
    <property type="match status" value="1"/>
</dbReference>
<dbReference type="STRING" id="1123282.SAMN02745823_01113"/>
<accession>A0A1M5W808</accession>
<dbReference type="NCBIfam" id="TIGR02480">
    <property type="entry name" value="fliN"/>
    <property type="match status" value="1"/>
</dbReference>
<dbReference type="Proteomes" id="UP000183995">
    <property type="component" value="Unassembled WGS sequence"/>
</dbReference>
<keyword evidence="10" id="KW-0966">Cell projection</keyword>
<reference evidence="10 11" key="1">
    <citation type="submission" date="2016-11" db="EMBL/GenBank/DDBJ databases">
        <authorList>
            <person name="Jaros S."/>
            <person name="Januszkiewicz K."/>
            <person name="Wedrychowicz H."/>
        </authorList>
    </citation>
    <scope>NUCLEOTIDE SEQUENCE [LARGE SCALE GENOMIC DNA]</scope>
    <source>
        <strain evidence="10 11">DSM 10068</strain>
    </source>
</reference>
<keyword evidence="11" id="KW-1185">Reference proteome</keyword>
<comment type="similarity">
    <text evidence="2">Belongs to the FliN/MopA/SpaO family.</text>
</comment>
<dbReference type="InterPro" id="IPR051469">
    <property type="entry name" value="FliN/MopA/SpaO"/>
</dbReference>
<keyword evidence="3" id="KW-1003">Cell membrane</keyword>
<evidence type="ECO:0000256" key="3">
    <source>
        <dbReference type="ARBA" id="ARBA00022475"/>
    </source>
</evidence>
<evidence type="ECO:0000256" key="2">
    <source>
        <dbReference type="ARBA" id="ARBA00009226"/>
    </source>
</evidence>
<evidence type="ECO:0000313" key="10">
    <source>
        <dbReference type="EMBL" id="SHH83610.1"/>
    </source>
</evidence>
<protein>
    <submittedName>
        <fullName evidence="10">Flagellar motor switch protein FliN/FliY</fullName>
    </submittedName>
</protein>
<feature type="region of interest" description="Disordered" evidence="7">
    <location>
        <begin position="256"/>
        <end position="281"/>
    </location>
</feature>
<gene>
    <name evidence="10" type="ORF">SAMN02745823_01113</name>
</gene>
<evidence type="ECO:0000256" key="4">
    <source>
        <dbReference type="ARBA" id="ARBA00022500"/>
    </source>
</evidence>
<dbReference type="SUPFAM" id="SSF103039">
    <property type="entry name" value="CheC-like"/>
    <property type="match status" value="1"/>
</dbReference>
<dbReference type="InterPro" id="IPR001172">
    <property type="entry name" value="FliN_T3SS_HrcQb"/>
</dbReference>
<dbReference type="InterPro" id="IPR036429">
    <property type="entry name" value="SpoA-like_sf"/>
</dbReference>
<evidence type="ECO:0000259" key="9">
    <source>
        <dbReference type="Pfam" id="PF04509"/>
    </source>
</evidence>
<dbReference type="Gene3D" id="2.30.330.10">
    <property type="entry name" value="SpoA-like"/>
    <property type="match status" value="1"/>
</dbReference>
<dbReference type="SUPFAM" id="SSF101801">
    <property type="entry name" value="Surface presentation of antigens (SPOA)"/>
    <property type="match status" value="1"/>
</dbReference>
<dbReference type="PRINTS" id="PR00956">
    <property type="entry name" value="FLGMOTORFLIN"/>
</dbReference>
<dbReference type="PANTHER" id="PTHR43484:SF1">
    <property type="entry name" value="FLAGELLAR MOTOR SWITCH PROTEIN FLIN"/>
    <property type="match status" value="1"/>
</dbReference>
<dbReference type="Gene3D" id="3.40.1550.10">
    <property type="entry name" value="CheC-like"/>
    <property type="match status" value="1"/>
</dbReference>
<organism evidence="10 11">
    <name type="scientific">Sporobacter termitidis DSM 10068</name>
    <dbReference type="NCBI Taxonomy" id="1123282"/>
    <lineage>
        <taxon>Bacteria</taxon>
        <taxon>Bacillati</taxon>
        <taxon>Bacillota</taxon>
        <taxon>Clostridia</taxon>
        <taxon>Eubacteriales</taxon>
        <taxon>Oscillospiraceae</taxon>
        <taxon>Sporobacter</taxon>
    </lineage>
</organism>
<dbReference type="Pfam" id="PF01052">
    <property type="entry name" value="FliMN_C"/>
    <property type="match status" value="1"/>
</dbReference>
<dbReference type="PANTHER" id="PTHR43484">
    <property type="match status" value="1"/>
</dbReference>
<dbReference type="GO" id="GO:0005886">
    <property type="term" value="C:plasma membrane"/>
    <property type="evidence" value="ECO:0007669"/>
    <property type="project" value="UniProtKB-SubCell"/>
</dbReference>
<keyword evidence="4" id="KW-0145">Chemotaxis</keyword>
<dbReference type="InterPro" id="IPR001543">
    <property type="entry name" value="FliN-like_C"/>
</dbReference>
<feature type="domain" description="CheC-like protein" evidence="9">
    <location>
        <begin position="55"/>
        <end position="88"/>
    </location>
</feature>
<dbReference type="NCBIfam" id="NF005995">
    <property type="entry name" value="PRK08119.1"/>
    <property type="match status" value="1"/>
</dbReference>
<evidence type="ECO:0000259" key="8">
    <source>
        <dbReference type="Pfam" id="PF01052"/>
    </source>
</evidence>
<keyword evidence="10" id="KW-0282">Flagellum</keyword>
<dbReference type="OrthoDB" id="9773459at2"/>
<dbReference type="GO" id="GO:0016787">
    <property type="term" value="F:hydrolase activity"/>
    <property type="evidence" value="ECO:0007669"/>
    <property type="project" value="InterPro"/>
</dbReference>
<evidence type="ECO:0000256" key="5">
    <source>
        <dbReference type="ARBA" id="ARBA00022779"/>
    </source>
</evidence>
<keyword evidence="10" id="KW-0969">Cilium</keyword>
<evidence type="ECO:0000256" key="6">
    <source>
        <dbReference type="ARBA" id="ARBA00023136"/>
    </source>
</evidence>
<dbReference type="GO" id="GO:0009425">
    <property type="term" value="C:bacterial-type flagellum basal body"/>
    <property type="evidence" value="ECO:0007669"/>
    <property type="project" value="InterPro"/>
</dbReference>
<dbReference type="EMBL" id="FQXV01000003">
    <property type="protein sequence ID" value="SHH83610.1"/>
    <property type="molecule type" value="Genomic_DNA"/>
</dbReference>
<evidence type="ECO:0000256" key="1">
    <source>
        <dbReference type="ARBA" id="ARBA00004413"/>
    </source>
</evidence>
<evidence type="ECO:0000313" key="11">
    <source>
        <dbReference type="Proteomes" id="UP000183995"/>
    </source>
</evidence>
<keyword evidence="6" id="KW-0472">Membrane</keyword>
<dbReference type="InterPro" id="IPR007597">
    <property type="entry name" value="CheC"/>
</dbReference>
<dbReference type="Pfam" id="PF04509">
    <property type="entry name" value="CheC"/>
    <property type="match status" value="2"/>
</dbReference>
<comment type="subcellular location">
    <subcellularLocation>
        <location evidence="1">Cell membrane</location>
        <topology evidence="1">Peripheral membrane protein</topology>
        <orientation evidence="1">Cytoplasmic side</orientation>
    </subcellularLocation>
</comment>
<dbReference type="GO" id="GO:0006935">
    <property type="term" value="P:chemotaxis"/>
    <property type="evidence" value="ECO:0007669"/>
    <property type="project" value="UniProtKB-KW"/>
</dbReference>
<dbReference type="InterPro" id="IPR012826">
    <property type="entry name" value="FliN"/>
</dbReference>
<keyword evidence="5" id="KW-0283">Flagellar rotation</keyword>
<feature type="domain" description="CheC-like protein" evidence="9">
    <location>
        <begin position="152"/>
        <end position="185"/>
    </location>
</feature>
<dbReference type="InterPro" id="IPR028976">
    <property type="entry name" value="CheC-like_sf"/>
</dbReference>
<sequence length="379" mass="41037">MSDLTQEEIDALISGGKTASTQEMLAEDEKDIQTFEELDAQAQEDITGYFTPDQIDALGEVGNICMGTSATTMYALLGRRVNITTPKVGLYKAENVLSAFQWPFLAISVEFTEGVFGKNLLIMKDYDAAVITDLLMGGEGQVEKGNVVLNEIHLSAMSEVMNQMIGSAATAMANMMSREVNISPPLVQRATAEDDAASFLDGAPLVIKISFDMEIEGLLKSKLMQIMPVDMGKLLIESLMPREGKGAQKAAVAVPQQYEAAAPSQPRPSATQPQEPKRVQPVRQATYQSFDEPFIASAGDISHINYDLINDIPLQVTVELGKAKKNLNEVLNLGIGSIIVLDKLAGELVDVIVNGKKIAKGEVVVIDDNYGVRITEIIK</sequence>
<evidence type="ECO:0000256" key="7">
    <source>
        <dbReference type="SAM" id="MobiDB-lite"/>
    </source>
</evidence>